<feature type="compositionally biased region" description="Low complexity" evidence="1">
    <location>
        <begin position="299"/>
        <end position="314"/>
    </location>
</feature>
<evidence type="ECO:0000313" key="2">
    <source>
        <dbReference type="EMBL" id="PHH60693.1"/>
    </source>
</evidence>
<feature type="region of interest" description="Disordered" evidence="1">
    <location>
        <begin position="289"/>
        <end position="662"/>
    </location>
</feature>
<proteinExistence type="predicted"/>
<feature type="compositionally biased region" description="Low complexity" evidence="1">
    <location>
        <begin position="490"/>
        <end position="503"/>
    </location>
</feature>
<feature type="compositionally biased region" description="Basic and acidic residues" evidence="1">
    <location>
        <begin position="586"/>
        <end position="601"/>
    </location>
</feature>
<dbReference type="EMBL" id="NJET01000133">
    <property type="protein sequence ID" value="PHH60693.1"/>
    <property type="molecule type" value="Genomic_DNA"/>
</dbReference>
<sequence length="812" mass="89890">MFDLYNVPRPPGWLSEEHSRPEFSAKTIQICHSCGVSLISQAPCSDCGHDFCFKCTTKMIEHGSQSSLIHGSDATINEKKPMVRSRNSISHDDPGWAQELVDKEDDVAAKEPESSQRDNGELRGTPSSSSDGANDDAEQVKAPPVTPARRQAAHPIVPGSIRDNPFFKADQSAKAGVSAAQTTPTYARAKKPRRLSDCVPRRFEDSTEDPSKSQDAVSGLDEQLGAGERHPICCAAHQFLEADGKAARNEQDDERSNQVLQRKIDRLYKRAEDLHASRHMMRHLANAVKGNSTEASRELSVMSSTSLHSSLRSSNATSGTTSSRRGRLESLHDDRETRAAALSESTGIHHQVEHVDSSPVRARLVEADDVFGPQNDFQPDQLKSKRRMNSPEPQRLRDGSIPIEPRDSKLKVRDELTEGRVNMRTGETDHADDDDVSSIPLLPPPHLDKRIESAKSDESRETTKRHGRLRMSRTRSLSTSAGSDPDVRRAAQSSSEATSSATSIHELPSMTGFNRHRRGTQLCLPSQGEDTKPDPWPVLRKVSKLEPGEQPQTPGSVPWSRASLRRVSSNFEGSVLTDDVATASEWKQKQKARDGRDDGHLGPRLTPKTPASQWRQSLNKVSERHADESDKRRTTCSFCDPNQLSSPPGEEGVGDECGHAAAPRHYGHDQQVEATTPSASRLRVRQVEQSLAQKQGEDELRQARKARFDMWNASRDSEVGEEEESHSCSWRERYMKLSAEVDKWKSELKSCDPGEEVMASRRDIGVGGGIAQQAASDDLGIEGLTIVVHMRHRDDLVINTDLRGNQARSRQV</sequence>
<dbReference type="Proteomes" id="UP000226192">
    <property type="component" value="Unassembled WGS sequence"/>
</dbReference>
<feature type="compositionally biased region" description="Basic and acidic residues" evidence="1">
    <location>
        <begin position="106"/>
        <end position="121"/>
    </location>
</feature>
<gene>
    <name evidence="2" type="ORF">CDD81_1345</name>
</gene>
<feature type="region of interest" description="Disordered" evidence="1">
    <location>
        <begin position="105"/>
        <end position="219"/>
    </location>
</feature>
<evidence type="ECO:0000256" key="1">
    <source>
        <dbReference type="SAM" id="MobiDB-lite"/>
    </source>
</evidence>
<evidence type="ECO:0000313" key="3">
    <source>
        <dbReference type="Proteomes" id="UP000226192"/>
    </source>
</evidence>
<feature type="compositionally biased region" description="Basic and acidic residues" evidence="1">
    <location>
        <begin position="394"/>
        <end position="418"/>
    </location>
</feature>
<feature type="compositionally biased region" description="Basic and acidic residues" evidence="1">
    <location>
        <begin position="621"/>
        <end position="633"/>
    </location>
</feature>
<dbReference type="STRING" id="1399860.A0A2C5XZ78"/>
<reference evidence="2 3" key="1">
    <citation type="submission" date="2017-06" db="EMBL/GenBank/DDBJ databases">
        <title>Ant-infecting Ophiocordyceps genomes reveal a high diversity of potential behavioral manipulation genes and a possible major role for enterotoxins.</title>
        <authorList>
            <person name="De Bekker C."/>
            <person name="Evans H.C."/>
            <person name="Brachmann A."/>
            <person name="Hughes D.P."/>
        </authorList>
    </citation>
    <scope>NUCLEOTIDE SEQUENCE [LARGE SCALE GENOMIC DNA]</scope>
    <source>
        <strain evidence="2 3">Map64</strain>
    </source>
</reference>
<comment type="caution">
    <text evidence="2">The sequence shown here is derived from an EMBL/GenBank/DDBJ whole genome shotgun (WGS) entry which is preliminary data.</text>
</comment>
<accession>A0A2C5XZ78</accession>
<feature type="compositionally biased region" description="Basic and acidic residues" evidence="1">
    <location>
        <begin position="326"/>
        <end position="338"/>
    </location>
</feature>
<organism evidence="2 3">
    <name type="scientific">Ophiocordyceps australis</name>
    <dbReference type="NCBI Taxonomy" id="1399860"/>
    <lineage>
        <taxon>Eukaryota</taxon>
        <taxon>Fungi</taxon>
        <taxon>Dikarya</taxon>
        <taxon>Ascomycota</taxon>
        <taxon>Pezizomycotina</taxon>
        <taxon>Sordariomycetes</taxon>
        <taxon>Hypocreomycetidae</taxon>
        <taxon>Hypocreales</taxon>
        <taxon>Ophiocordycipitaceae</taxon>
        <taxon>Ophiocordyceps</taxon>
    </lineage>
</organism>
<feature type="compositionally biased region" description="Polar residues" evidence="1">
    <location>
        <begin position="635"/>
        <end position="646"/>
    </location>
</feature>
<dbReference type="OrthoDB" id="4936413at2759"/>
<protein>
    <submittedName>
        <fullName evidence="2">Uncharacterized protein</fullName>
    </submittedName>
</protein>
<feature type="compositionally biased region" description="Basic and acidic residues" evidence="1">
    <location>
        <begin position="446"/>
        <end position="464"/>
    </location>
</feature>
<keyword evidence="3" id="KW-1185">Reference proteome</keyword>
<feature type="compositionally biased region" description="Basic and acidic residues" evidence="1">
    <location>
        <begin position="194"/>
        <end position="212"/>
    </location>
</feature>
<feature type="compositionally biased region" description="Polar residues" evidence="1">
    <location>
        <begin position="609"/>
        <end position="620"/>
    </location>
</feature>
<dbReference type="AlphaFoldDB" id="A0A2C5XZ78"/>
<name>A0A2C5XZ78_9HYPO</name>